<organism evidence="1 2">
    <name type="scientific">Cronobacter turicensis</name>
    <dbReference type="NCBI Taxonomy" id="413502"/>
    <lineage>
        <taxon>Bacteria</taxon>
        <taxon>Pseudomonadati</taxon>
        <taxon>Pseudomonadota</taxon>
        <taxon>Gammaproteobacteria</taxon>
        <taxon>Enterobacterales</taxon>
        <taxon>Enterobacteriaceae</taxon>
        <taxon>Cronobacter</taxon>
    </lineage>
</organism>
<dbReference type="Proteomes" id="UP000244623">
    <property type="component" value="Chromosome"/>
</dbReference>
<protein>
    <submittedName>
        <fullName evidence="1">Fimbrial protein</fullName>
    </submittedName>
</protein>
<gene>
    <name evidence="1" type="ORF">BS411_018130</name>
</gene>
<proteinExistence type="predicted"/>
<sequence length="176" mass="18840">MKRKILMLYAVLGLALANCADAAEDNVHFSGALVSQPCTIPDADTDIKLDFGSVIKKSLYKYTRTTGKPFNIHLEDCNIELMKTVSVTFEGIVDNELTTMLALDAVSTAKGVAIGIETVDGVSMPVNKMGPYSQLVSGKNTLTFNAYVQAAPSSITNGSLVEGDFSSTANFVLNYQ</sequence>
<evidence type="ECO:0000313" key="2">
    <source>
        <dbReference type="Proteomes" id="UP000244623"/>
    </source>
</evidence>
<accession>A0ACD5ITH4</accession>
<reference evidence="1" key="1">
    <citation type="submission" date="2025-05" db="EMBL/GenBank/DDBJ databases">
        <title>FDA Reference Genome datasets for Cronobacter.</title>
        <authorList>
            <person name="Gopinath G.R."/>
        </authorList>
    </citation>
    <scope>NUCLEOTIDE SEQUENCE</scope>
    <source>
        <strain evidence="1">MOD1-Sh41s</strain>
    </source>
</reference>
<name>A0ACD5ITH4_9ENTR</name>
<dbReference type="EMBL" id="CP187984">
    <property type="protein sequence ID" value="XSF53827.1"/>
    <property type="molecule type" value="Genomic_DNA"/>
</dbReference>
<evidence type="ECO:0000313" key="1">
    <source>
        <dbReference type="EMBL" id="XSF53827.1"/>
    </source>
</evidence>